<feature type="transmembrane region" description="Helical" evidence="7">
    <location>
        <begin position="139"/>
        <end position="161"/>
    </location>
</feature>
<organism evidence="10 11">
    <name type="scientific">Pedobacter ginsengisoli</name>
    <dbReference type="NCBI Taxonomy" id="363852"/>
    <lineage>
        <taxon>Bacteria</taxon>
        <taxon>Pseudomonadati</taxon>
        <taxon>Bacteroidota</taxon>
        <taxon>Sphingobacteriia</taxon>
        <taxon>Sphingobacteriales</taxon>
        <taxon>Sphingobacteriaceae</taxon>
        <taxon>Pedobacter</taxon>
    </lineage>
</organism>
<evidence type="ECO:0000256" key="1">
    <source>
        <dbReference type="ARBA" id="ARBA00004651"/>
    </source>
</evidence>
<feature type="transmembrane region" description="Helical" evidence="7">
    <location>
        <begin position="92"/>
        <end position="110"/>
    </location>
</feature>
<keyword evidence="2" id="KW-1003">Cell membrane</keyword>
<keyword evidence="5 7" id="KW-0472">Membrane</keyword>
<evidence type="ECO:0000313" key="10">
    <source>
        <dbReference type="EMBL" id="ATP56371.1"/>
    </source>
</evidence>
<dbReference type="Proteomes" id="UP000223749">
    <property type="component" value="Chromosome"/>
</dbReference>
<reference evidence="10 11" key="1">
    <citation type="submission" date="2017-10" db="EMBL/GenBank/DDBJ databases">
        <title>Whole genome of Pedobacter ginsengisoli T01R-27 isolated from tomato rhizosphere.</title>
        <authorList>
            <person name="Weon H.-Y."/>
            <person name="Lee S.A."/>
            <person name="Sang M.K."/>
            <person name="Song J."/>
        </authorList>
    </citation>
    <scope>NUCLEOTIDE SEQUENCE [LARGE SCALE GENOMIC DNA]</scope>
    <source>
        <strain evidence="10 11">T01R-27</strain>
    </source>
</reference>
<evidence type="ECO:0000256" key="2">
    <source>
        <dbReference type="ARBA" id="ARBA00022475"/>
    </source>
</evidence>
<evidence type="ECO:0000259" key="9">
    <source>
        <dbReference type="Pfam" id="PF13515"/>
    </source>
</evidence>
<feature type="transmembrane region" description="Helical" evidence="7">
    <location>
        <begin position="472"/>
        <end position="487"/>
    </location>
</feature>
<feature type="transmembrane region" description="Helical" evidence="7">
    <location>
        <begin position="69"/>
        <end position="86"/>
    </location>
</feature>
<evidence type="ECO:0000256" key="6">
    <source>
        <dbReference type="ARBA" id="ARBA00043993"/>
    </source>
</evidence>
<evidence type="ECO:0000256" key="3">
    <source>
        <dbReference type="ARBA" id="ARBA00022692"/>
    </source>
</evidence>
<dbReference type="Pfam" id="PF13515">
    <property type="entry name" value="FUSC_2"/>
    <property type="match status" value="1"/>
</dbReference>
<sequence length="725" mass="83138">MFDRPIRSIHDFLLSTYFADGLRITFGVLCPSLILAQFGMLQYGMTLSLGALCASVVDSPGPIVHRRNAMLITTVLITLIFIIVGLTNSNIYFTGIVIACFSFVFSMFFLYGLRAAAIGTASLLIMVLSIDDIRPWTEVLFSALLIFAGSIWYTLLSYFFYRLRPYRIVQQTLSDSIHSVSEFLRAKAKFYRQNTNYDDNYADLLQLQVTVHEKQDAVREVLFKTREIVRETTPEGRFLLLVFVDMVDLFEQVMSTYYNYKQLHEQFDASGILIHYESVIIRIADELDDIAFSLKTGSTPSLPTSLIEDIDKLKNEITALEVNNTENKYNTLGIIALKNIEVNIENILSRIKTINGYFNKSEKKNLKPRKIEVERFVTRQNIDFKLLIENITFNSSTFRHSLRVAIVMLIGFIVAKSLDFSHSYWILLTILVISKPGFSLAKKRNIERLVGTVIGAFVGMGILVYIQDKNTLFVILLICMIGCYSFQRKNYVVSVLFMTPYILVLFDFLGLGSISLARERIYDTLIGSGIALMASYSLFPNWEYEKLKEAMVDTLIANIKYFEQVKLCYSEQVTDLTNYKVARKEVYVTTANLASLFQRMFSEPKSKQIMMKELHQFTALNHLLSSYIATLSLYYKEHSFIFPNFEELNPITQNTVYLLNLASENLFKNTDTVSNVPLIRRNINPNADEQSDEVIIAEQFDTIQKVAYDIYKLSEVISKTTKRNI</sequence>
<dbReference type="KEGG" id="pgs:CPT03_07745"/>
<feature type="transmembrane region" description="Helical" evidence="7">
    <location>
        <begin position="494"/>
        <end position="515"/>
    </location>
</feature>
<gene>
    <name evidence="10" type="ORF">CPT03_07745</name>
</gene>
<keyword evidence="3 7" id="KW-0812">Transmembrane</keyword>
<evidence type="ECO:0000259" key="8">
    <source>
        <dbReference type="Pfam" id="PF12805"/>
    </source>
</evidence>
<evidence type="ECO:0000256" key="5">
    <source>
        <dbReference type="ARBA" id="ARBA00023136"/>
    </source>
</evidence>
<dbReference type="OrthoDB" id="8670769at2"/>
<dbReference type="InterPro" id="IPR032692">
    <property type="entry name" value="YccS_N"/>
</dbReference>
<comment type="subcellular location">
    <subcellularLocation>
        <location evidence="1">Cell membrane</location>
        <topology evidence="1">Multi-pass membrane protein</topology>
    </subcellularLocation>
</comment>
<evidence type="ECO:0000256" key="7">
    <source>
        <dbReference type="SAM" id="Phobius"/>
    </source>
</evidence>
<name>A0A2D1U435_9SPHI</name>
<dbReference type="Pfam" id="PF12805">
    <property type="entry name" value="FUSC-like"/>
    <property type="match status" value="1"/>
</dbReference>
<dbReference type="PANTHER" id="PTHR30509:SF8">
    <property type="entry name" value="INNER MEMBRANE PROTEIN YCCS"/>
    <property type="match status" value="1"/>
</dbReference>
<feature type="transmembrane region" description="Helical" evidence="7">
    <location>
        <begin position="448"/>
        <end position="466"/>
    </location>
</feature>
<feature type="transmembrane region" description="Helical" evidence="7">
    <location>
        <begin position="12"/>
        <end position="34"/>
    </location>
</feature>
<feature type="domain" description="Integral membrane protein YccS N-terminal" evidence="8">
    <location>
        <begin position="70"/>
        <end position="347"/>
    </location>
</feature>
<feature type="domain" description="Integral membrane bound transporter" evidence="9">
    <location>
        <begin position="411"/>
        <end position="533"/>
    </location>
</feature>
<dbReference type="GO" id="GO:0005886">
    <property type="term" value="C:plasma membrane"/>
    <property type="evidence" value="ECO:0007669"/>
    <property type="project" value="UniProtKB-SubCell"/>
</dbReference>
<dbReference type="EMBL" id="CP024091">
    <property type="protein sequence ID" value="ATP56371.1"/>
    <property type="molecule type" value="Genomic_DNA"/>
</dbReference>
<proteinExistence type="inferred from homology"/>
<comment type="similarity">
    <text evidence="6">Belongs to the YccS/YhfK family.</text>
</comment>
<accession>A0A2D1U435</accession>
<keyword evidence="4 7" id="KW-1133">Transmembrane helix</keyword>
<protein>
    <submittedName>
        <fullName evidence="10">FUSC family protein</fullName>
    </submittedName>
</protein>
<dbReference type="RefSeq" id="WP_099438313.1">
    <property type="nucleotide sequence ID" value="NZ_CP024091.1"/>
</dbReference>
<keyword evidence="11" id="KW-1185">Reference proteome</keyword>
<evidence type="ECO:0000313" key="11">
    <source>
        <dbReference type="Proteomes" id="UP000223749"/>
    </source>
</evidence>
<dbReference type="AlphaFoldDB" id="A0A2D1U435"/>
<dbReference type="InterPro" id="IPR049453">
    <property type="entry name" value="Memb_transporter_dom"/>
</dbReference>
<evidence type="ECO:0000256" key="4">
    <source>
        <dbReference type="ARBA" id="ARBA00022989"/>
    </source>
</evidence>
<dbReference type="PANTHER" id="PTHR30509">
    <property type="entry name" value="P-HYDROXYBENZOIC ACID EFFLUX PUMP SUBUNIT-RELATED"/>
    <property type="match status" value="1"/>
</dbReference>